<sequence length="191" mass="21375">MSMSKTEEQFAAAIKDCRAMFKAKLADYGASWRIMRPTSVTDQLFIKAKRIRTLEAIGEDHSLVGEGIRPEFVAIVNYGIVGLIQLELGAVDKPDIDPERALSLYDAHIKTSTTLMLAKNHDYGEAWRSMRVASYTDLILMKLSRVKEIEDHRGQVAVSEGISANYMDIVNYALFGIIKLSTEEITPTHHA</sequence>
<dbReference type="InterPro" id="IPR011630">
    <property type="entry name" value="DUF1599"/>
</dbReference>
<reference evidence="2 3" key="1">
    <citation type="submission" date="2013-11" db="EMBL/GenBank/DDBJ databases">
        <title>Single cell genomics of uncultured Tannerella BU063 (oral taxon 286).</title>
        <authorList>
            <person name="Beall C.J."/>
            <person name="Campbell A.G."/>
            <person name="Griffen A.L."/>
            <person name="Podar M."/>
            <person name="Leys E.J."/>
        </authorList>
    </citation>
    <scope>NUCLEOTIDE SEQUENCE [LARGE SCALE GENOMIC DNA]</scope>
    <source>
        <strain evidence="2">Cell 2</strain>
    </source>
</reference>
<name>W2C0R4_9BACT</name>
<proteinExistence type="predicted"/>
<protein>
    <recommendedName>
        <fullName evidence="1">Nucleotide modification associated domain-containing protein</fullName>
    </recommendedName>
</protein>
<dbReference type="EMBL" id="AYUF01000495">
    <property type="protein sequence ID" value="ETK00794.1"/>
    <property type="molecule type" value="Genomic_DNA"/>
</dbReference>
<feature type="domain" description="Nucleotide modification associated" evidence="1">
    <location>
        <begin position="119"/>
        <end position="180"/>
    </location>
</feature>
<evidence type="ECO:0000259" key="1">
    <source>
        <dbReference type="Pfam" id="PF07659"/>
    </source>
</evidence>
<evidence type="ECO:0000313" key="3">
    <source>
        <dbReference type="Proteomes" id="UP000018837"/>
    </source>
</evidence>
<dbReference type="PATRIC" id="fig|1411148.3.peg.2224"/>
<dbReference type="Pfam" id="PF07659">
    <property type="entry name" value="DUF1599"/>
    <property type="match status" value="2"/>
</dbReference>
<dbReference type="AlphaFoldDB" id="W2C0R4"/>
<feature type="domain" description="Nucleotide modification associated" evidence="1">
    <location>
        <begin position="24"/>
        <end position="86"/>
    </location>
</feature>
<accession>W2C0R4</accession>
<organism evidence="2 3">
    <name type="scientific">Tannerella sp. oral taxon BU063 isolate Cell 2</name>
    <dbReference type="NCBI Taxonomy" id="1411148"/>
    <lineage>
        <taxon>Bacteria</taxon>
        <taxon>Pseudomonadati</taxon>
        <taxon>Bacteroidota</taxon>
        <taxon>Bacteroidia</taxon>
        <taxon>Bacteroidales</taxon>
        <taxon>Tannerellaceae</taxon>
        <taxon>Tannerella</taxon>
    </lineage>
</organism>
<dbReference type="Proteomes" id="UP000018837">
    <property type="component" value="Unassembled WGS sequence"/>
</dbReference>
<gene>
    <name evidence="2" type="ORF">N425_13275</name>
</gene>
<comment type="caution">
    <text evidence="2">The sequence shown here is derived from an EMBL/GenBank/DDBJ whole genome shotgun (WGS) entry which is preliminary data.</text>
</comment>
<evidence type="ECO:0000313" key="2">
    <source>
        <dbReference type="EMBL" id="ETK00794.1"/>
    </source>
</evidence>